<comment type="caution">
    <text evidence="5">The sequence shown here is derived from an EMBL/GenBank/DDBJ whole genome shotgun (WGS) entry which is preliminary data.</text>
</comment>
<reference evidence="5 6" key="2">
    <citation type="submission" date="2020-03" db="EMBL/GenBank/DDBJ databases">
        <title>Roseomonas stagni sp. nov., isolated from pond water in Japan.</title>
        <authorList>
            <person name="Furuhata K."/>
            <person name="Miyamoto H."/>
            <person name="Goto K."/>
        </authorList>
    </citation>
    <scope>NUCLEOTIDE SEQUENCE [LARGE SCALE GENOMIC DNA]</scope>
    <source>
        <strain evidence="5 6">PeD5</strain>
    </source>
</reference>
<evidence type="ECO:0000256" key="2">
    <source>
        <dbReference type="RuleBase" id="RU003616"/>
    </source>
</evidence>
<evidence type="ECO:0000313" key="5">
    <source>
        <dbReference type="EMBL" id="NGM19586.1"/>
    </source>
</evidence>
<dbReference type="EMBL" id="JAAIKB010000002">
    <property type="protein sequence ID" value="NGM19586.1"/>
    <property type="molecule type" value="Genomic_DNA"/>
</dbReference>
<feature type="domain" description="SHSP" evidence="4">
    <location>
        <begin position="90"/>
        <end position="177"/>
    </location>
</feature>
<dbReference type="CDD" id="cd06464">
    <property type="entry name" value="ACD_sHsps-like"/>
    <property type="match status" value="1"/>
</dbReference>
<feature type="region of interest" description="Disordered" evidence="3">
    <location>
        <begin position="1"/>
        <end position="24"/>
    </location>
</feature>
<keyword evidence="6" id="KW-1185">Reference proteome</keyword>
<evidence type="ECO:0000256" key="1">
    <source>
        <dbReference type="PROSITE-ProRule" id="PRU00285"/>
    </source>
</evidence>
<dbReference type="RefSeq" id="WP_164693480.1">
    <property type="nucleotide sequence ID" value="NZ_JAAIKB010000002.1"/>
</dbReference>
<evidence type="ECO:0000313" key="6">
    <source>
        <dbReference type="Proteomes" id="UP000475385"/>
    </source>
</evidence>
<dbReference type="Pfam" id="PF00011">
    <property type="entry name" value="HSP20"/>
    <property type="match status" value="1"/>
</dbReference>
<accession>A0A6M1LGY3</accession>
<comment type="similarity">
    <text evidence="1 2">Belongs to the small heat shock protein (HSP20) family.</text>
</comment>
<dbReference type="SUPFAM" id="SSF49764">
    <property type="entry name" value="HSP20-like chaperones"/>
    <property type="match status" value="1"/>
</dbReference>
<dbReference type="Proteomes" id="UP000475385">
    <property type="component" value="Unassembled WGS sequence"/>
</dbReference>
<protein>
    <submittedName>
        <fullName evidence="5">Hsp20/alpha crystallin family protein</fullName>
    </submittedName>
</protein>
<reference evidence="5 6" key="1">
    <citation type="submission" date="2020-02" db="EMBL/GenBank/DDBJ databases">
        <authorList>
            <person name="Kim H.M."/>
            <person name="Jeon C.O."/>
        </authorList>
    </citation>
    <scope>NUCLEOTIDE SEQUENCE [LARGE SCALE GENOMIC DNA]</scope>
    <source>
        <strain evidence="5 6">PeD5</strain>
    </source>
</reference>
<name>A0A6M1LGY3_9PROT</name>
<evidence type="ECO:0000259" key="4">
    <source>
        <dbReference type="PROSITE" id="PS01031"/>
    </source>
</evidence>
<dbReference type="InterPro" id="IPR002068">
    <property type="entry name" value="A-crystallin/Hsp20_dom"/>
</dbReference>
<proteinExistence type="inferred from homology"/>
<dbReference type="AlphaFoldDB" id="A0A6M1LGY3"/>
<sequence>MSGARGPRRPISVARAMSEQARGDRAAIDPVASITGMMEGLKGLAEGLGKLAEQAKGAEGEPKVSFGYSIRTLDGEVSGSSTRRESAPETVAPAAREPLVDIFEEADAILVVAEVPGADADGVSVMLRDGVLAISATGRARYQRRVTLPAAVVAEGMSHALRNGILEVRIPRAETGA</sequence>
<evidence type="ECO:0000256" key="3">
    <source>
        <dbReference type="SAM" id="MobiDB-lite"/>
    </source>
</evidence>
<gene>
    <name evidence="5" type="ORF">G3576_06145</name>
</gene>
<dbReference type="PROSITE" id="PS01031">
    <property type="entry name" value="SHSP"/>
    <property type="match status" value="1"/>
</dbReference>
<organism evidence="5 6">
    <name type="scientific">Falsiroseomonas algicola</name>
    <dbReference type="NCBI Taxonomy" id="2716930"/>
    <lineage>
        <taxon>Bacteria</taxon>
        <taxon>Pseudomonadati</taxon>
        <taxon>Pseudomonadota</taxon>
        <taxon>Alphaproteobacteria</taxon>
        <taxon>Acetobacterales</taxon>
        <taxon>Roseomonadaceae</taxon>
        <taxon>Falsiroseomonas</taxon>
    </lineage>
</organism>
<dbReference type="Gene3D" id="2.60.40.790">
    <property type="match status" value="1"/>
</dbReference>
<dbReference type="InterPro" id="IPR008978">
    <property type="entry name" value="HSP20-like_chaperone"/>
</dbReference>